<feature type="region of interest" description="Disordered" evidence="4">
    <location>
        <begin position="366"/>
        <end position="464"/>
    </location>
</feature>
<evidence type="ECO:0000256" key="3">
    <source>
        <dbReference type="SAM" id="Coils"/>
    </source>
</evidence>
<evidence type="ECO:0000256" key="1">
    <source>
        <dbReference type="ARBA" id="ARBA00007796"/>
    </source>
</evidence>
<organism evidence="5 6">
    <name type="scientific">Acropora cervicornis</name>
    <name type="common">Staghorn coral</name>
    <dbReference type="NCBI Taxonomy" id="6130"/>
    <lineage>
        <taxon>Eukaryota</taxon>
        <taxon>Metazoa</taxon>
        <taxon>Cnidaria</taxon>
        <taxon>Anthozoa</taxon>
        <taxon>Hexacorallia</taxon>
        <taxon>Scleractinia</taxon>
        <taxon>Astrocoeniina</taxon>
        <taxon>Acroporidae</taxon>
        <taxon>Acropora</taxon>
    </lineage>
</organism>
<dbReference type="InterPro" id="IPR007940">
    <property type="entry name" value="SH3BP5"/>
</dbReference>
<feature type="region of interest" description="Disordered" evidence="4">
    <location>
        <begin position="1"/>
        <end position="25"/>
    </location>
</feature>
<feature type="compositionally biased region" description="Polar residues" evidence="4">
    <location>
        <begin position="392"/>
        <end position="403"/>
    </location>
</feature>
<evidence type="ECO:0000313" key="6">
    <source>
        <dbReference type="Proteomes" id="UP001249851"/>
    </source>
</evidence>
<dbReference type="Proteomes" id="UP001249851">
    <property type="component" value="Unassembled WGS sequence"/>
</dbReference>
<dbReference type="GO" id="GO:0035556">
    <property type="term" value="P:intracellular signal transduction"/>
    <property type="evidence" value="ECO:0007669"/>
    <property type="project" value="InterPro"/>
</dbReference>
<accession>A0AAD9QIX5</accession>
<feature type="compositionally biased region" description="Basic and acidic residues" evidence="4">
    <location>
        <begin position="444"/>
        <end position="464"/>
    </location>
</feature>
<proteinExistence type="inferred from homology"/>
<dbReference type="GO" id="GO:0004860">
    <property type="term" value="F:protein kinase inhibitor activity"/>
    <property type="evidence" value="ECO:0007669"/>
    <property type="project" value="TreeGrafter"/>
</dbReference>
<dbReference type="EMBL" id="JARQWQ010000030">
    <property type="protein sequence ID" value="KAK2562125.1"/>
    <property type="molecule type" value="Genomic_DNA"/>
</dbReference>
<dbReference type="PANTHER" id="PTHR19423">
    <property type="entry name" value="SH3 DOMAIN-BINDING PROTEIN 5"/>
    <property type="match status" value="1"/>
</dbReference>
<feature type="coiled-coil region" evidence="3">
    <location>
        <begin position="163"/>
        <end position="190"/>
    </location>
</feature>
<comment type="caution">
    <text evidence="5">The sequence shown here is derived from an EMBL/GenBank/DDBJ whole genome shotgun (WGS) entry which is preliminary data.</text>
</comment>
<keyword evidence="6" id="KW-1185">Reference proteome</keyword>
<comment type="similarity">
    <text evidence="1">Belongs to the SH3BP5 family.</text>
</comment>
<protein>
    <submittedName>
        <fullName evidence="5">SH3 domain-binding protein 5-like protein</fullName>
    </submittedName>
</protein>
<dbReference type="Pfam" id="PF05276">
    <property type="entry name" value="SH3BP5"/>
    <property type="match status" value="1"/>
</dbReference>
<gene>
    <name evidence="5" type="ORF">P5673_014886</name>
</gene>
<dbReference type="PANTHER" id="PTHR19423:SF1">
    <property type="entry name" value="SH3 DOMAIN-BINDING PROTEIN 5"/>
    <property type="match status" value="1"/>
</dbReference>
<reference evidence="5" key="1">
    <citation type="journal article" date="2023" name="G3 (Bethesda)">
        <title>Whole genome assembly and annotation of the endangered Caribbean coral Acropora cervicornis.</title>
        <authorList>
            <person name="Selwyn J.D."/>
            <person name="Vollmer S.V."/>
        </authorList>
    </citation>
    <scope>NUCLEOTIDE SEQUENCE</scope>
    <source>
        <strain evidence="5">K2</strain>
    </source>
</reference>
<sequence>MAEAISTSGDEFTDDDEDEEELDPRVHDELEKLNVAAKSINHLDAELEEARAVFRQTLAAATYHLENQSKRVGVKNVQKARPFYDVLRAMRKAHFELQKASHQYEKANSRHVCARQQVRDTENKMFFSEEKRAFDPAMQEMLNKATIEVNEAEAQKEESWLTHQKMYKAYQDVEKKAREMQSKLRNTIQKARPYFVQKVSFDRHLWQLKQRVDSIQEGLREAKVIYAKCLQSLEVISDDIHQKRKHRKSVALIANLQRRESGVGADSEDDVSLNQSQLDLDLDCEASLKDVEGVLAENLPEPVGALGETEARGLSSGSEAAEAVSRQMENMTMNSSSLETLDRCVSGAESPDSPGSVTSLSLKREVYGCENEDQSQEDRSDGGKTSELKQIVHQTTSDTNDASMVTGDLSESKSAESLTDTSSSSKSDSKIEGCVPTENAQEEDGNRESANFDDHPEESEAVKS</sequence>
<reference evidence="5" key="2">
    <citation type="journal article" date="2023" name="Science">
        <title>Genomic signatures of disease resistance in endangered staghorn corals.</title>
        <authorList>
            <person name="Vollmer S.V."/>
            <person name="Selwyn J.D."/>
            <person name="Despard B.A."/>
            <person name="Roesel C.L."/>
        </authorList>
    </citation>
    <scope>NUCLEOTIDE SEQUENCE</scope>
    <source>
        <strain evidence="5">K2</strain>
    </source>
</reference>
<evidence type="ECO:0000313" key="5">
    <source>
        <dbReference type="EMBL" id="KAK2562125.1"/>
    </source>
</evidence>
<feature type="compositionally biased region" description="Low complexity" evidence="4">
    <location>
        <begin position="415"/>
        <end position="426"/>
    </location>
</feature>
<feature type="coiled-coil region" evidence="3">
    <location>
        <begin position="97"/>
        <end position="124"/>
    </location>
</feature>
<evidence type="ECO:0000256" key="2">
    <source>
        <dbReference type="ARBA" id="ARBA00023054"/>
    </source>
</evidence>
<dbReference type="GO" id="GO:0005737">
    <property type="term" value="C:cytoplasm"/>
    <property type="evidence" value="ECO:0007669"/>
    <property type="project" value="TreeGrafter"/>
</dbReference>
<feature type="region of interest" description="Disordered" evidence="4">
    <location>
        <begin position="304"/>
        <end position="325"/>
    </location>
</feature>
<feature type="compositionally biased region" description="Acidic residues" evidence="4">
    <location>
        <begin position="11"/>
        <end position="22"/>
    </location>
</feature>
<dbReference type="AlphaFoldDB" id="A0AAD9QIX5"/>
<feature type="compositionally biased region" description="Basic and acidic residues" evidence="4">
    <location>
        <begin position="376"/>
        <end position="387"/>
    </location>
</feature>
<keyword evidence="2 3" id="KW-0175">Coiled coil</keyword>
<evidence type="ECO:0000256" key="4">
    <source>
        <dbReference type="SAM" id="MobiDB-lite"/>
    </source>
</evidence>
<name>A0AAD9QIX5_ACRCE</name>